<dbReference type="AlphaFoldDB" id="A0A1B1CLL9"/>
<keyword evidence="5" id="KW-0479">Metal-binding</keyword>
<dbReference type="SUPFAM" id="SSF52343">
    <property type="entry name" value="Ferredoxin reductase-like, C-terminal NADP-linked domain"/>
    <property type="match status" value="1"/>
</dbReference>
<evidence type="ECO:0000256" key="1">
    <source>
        <dbReference type="ARBA" id="ARBA00001917"/>
    </source>
</evidence>
<evidence type="ECO:0000256" key="8">
    <source>
        <dbReference type="ARBA" id="ARBA00023014"/>
    </source>
</evidence>
<dbReference type="GO" id="GO:0046872">
    <property type="term" value="F:metal ion binding"/>
    <property type="evidence" value="ECO:0007669"/>
    <property type="project" value="UniProtKB-KW"/>
</dbReference>
<dbReference type="PROSITE" id="PS51384">
    <property type="entry name" value="FAD_FR"/>
    <property type="match status" value="1"/>
</dbReference>
<keyword evidence="3" id="KW-0288">FMN</keyword>
<feature type="domain" description="2Fe-2S ferredoxin-type" evidence="9">
    <location>
        <begin position="235"/>
        <end position="322"/>
    </location>
</feature>
<reference evidence="11 12" key="1">
    <citation type="submission" date="2016-06" db="EMBL/GenBank/DDBJ databases">
        <title>Microsymbionts genomes from the relict species Vavilovia formosa.</title>
        <authorList>
            <person name="Chirak E."/>
            <person name="Kimeklis A."/>
            <person name="Andronov E."/>
        </authorList>
    </citation>
    <scope>NUCLEOTIDE SEQUENCE [LARGE SCALE GENOMIC DNA]</scope>
    <source>
        <strain evidence="11 12">Vaf10</strain>
        <plasmid evidence="12">Plasmid unnamed2</plasmid>
    </source>
</reference>
<comment type="cofactor">
    <cofactor evidence="1">
        <name>FMN</name>
        <dbReference type="ChEBI" id="CHEBI:58210"/>
    </cofactor>
</comment>
<dbReference type="InterPro" id="IPR012675">
    <property type="entry name" value="Beta-grasp_dom_sf"/>
</dbReference>
<dbReference type="InterPro" id="IPR054582">
    <property type="entry name" value="DmmA-like_N"/>
</dbReference>
<geneLocation type="plasmid" evidence="11 12">
    <name>unnamed2</name>
</geneLocation>
<dbReference type="InterPro" id="IPR036010">
    <property type="entry name" value="2Fe-2S_ferredoxin-like_sf"/>
</dbReference>
<dbReference type="CDD" id="cd00207">
    <property type="entry name" value="fer2"/>
    <property type="match status" value="1"/>
</dbReference>
<evidence type="ECO:0000256" key="5">
    <source>
        <dbReference type="ARBA" id="ARBA00022723"/>
    </source>
</evidence>
<dbReference type="OrthoDB" id="9792185at2"/>
<dbReference type="Pfam" id="PF00111">
    <property type="entry name" value="Fer2"/>
    <property type="match status" value="1"/>
</dbReference>
<evidence type="ECO:0000259" key="10">
    <source>
        <dbReference type="PROSITE" id="PS51384"/>
    </source>
</evidence>
<dbReference type="EMBL" id="CP016289">
    <property type="protein sequence ID" value="ANP90660.1"/>
    <property type="molecule type" value="Genomic_DNA"/>
</dbReference>
<dbReference type="Gene3D" id="2.40.30.10">
    <property type="entry name" value="Translation factors"/>
    <property type="match status" value="1"/>
</dbReference>
<keyword evidence="11" id="KW-0614">Plasmid</keyword>
<dbReference type="InterPro" id="IPR001041">
    <property type="entry name" value="2Fe-2S_ferredoxin-type"/>
</dbReference>
<dbReference type="GO" id="GO:0016491">
    <property type="term" value="F:oxidoreductase activity"/>
    <property type="evidence" value="ECO:0007669"/>
    <property type="project" value="UniProtKB-KW"/>
</dbReference>
<keyword evidence="8" id="KW-0411">Iron-sulfur</keyword>
<dbReference type="InterPro" id="IPR017927">
    <property type="entry name" value="FAD-bd_FR_type"/>
</dbReference>
<accession>A0A1B1CLL9</accession>
<dbReference type="Gene3D" id="3.10.20.30">
    <property type="match status" value="1"/>
</dbReference>
<dbReference type="PANTHER" id="PTHR47354:SF1">
    <property type="entry name" value="CARNITINE MONOOXYGENASE REDUCTASE SUBUNIT"/>
    <property type="match status" value="1"/>
</dbReference>
<keyword evidence="7" id="KW-0408">Iron</keyword>
<dbReference type="PROSITE" id="PS00197">
    <property type="entry name" value="2FE2S_FER_1"/>
    <property type="match status" value="1"/>
</dbReference>
<dbReference type="PRINTS" id="PR00409">
    <property type="entry name" value="PHDIOXRDTASE"/>
</dbReference>
<organism evidence="11 12">
    <name type="scientific">Rhizobium leguminosarum</name>
    <dbReference type="NCBI Taxonomy" id="384"/>
    <lineage>
        <taxon>Bacteria</taxon>
        <taxon>Pseudomonadati</taxon>
        <taxon>Pseudomonadota</taxon>
        <taxon>Alphaproteobacteria</taxon>
        <taxon>Hyphomicrobiales</taxon>
        <taxon>Rhizobiaceae</taxon>
        <taxon>Rhizobium/Agrobacterium group</taxon>
        <taxon>Rhizobium</taxon>
    </lineage>
</organism>
<evidence type="ECO:0000313" key="12">
    <source>
        <dbReference type="Proteomes" id="UP000092691"/>
    </source>
</evidence>
<evidence type="ECO:0000256" key="4">
    <source>
        <dbReference type="ARBA" id="ARBA00022714"/>
    </source>
</evidence>
<dbReference type="SUPFAM" id="SSF63380">
    <property type="entry name" value="Riboflavin synthase domain-like"/>
    <property type="match status" value="1"/>
</dbReference>
<dbReference type="RefSeq" id="WP_065284067.1">
    <property type="nucleotide sequence ID" value="NZ_CP016289.1"/>
</dbReference>
<evidence type="ECO:0000256" key="7">
    <source>
        <dbReference type="ARBA" id="ARBA00023004"/>
    </source>
</evidence>
<dbReference type="PANTHER" id="PTHR47354">
    <property type="entry name" value="NADH OXIDOREDUCTASE HCR"/>
    <property type="match status" value="1"/>
</dbReference>
<dbReference type="Proteomes" id="UP000092691">
    <property type="component" value="Plasmid unnamed2"/>
</dbReference>
<name>A0A1B1CLL9_RHILE</name>
<keyword evidence="6" id="KW-0560">Oxidoreductase</keyword>
<proteinExistence type="predicted"/>
<dbReference type="GO" id="GO:0051537">
    <property type="term" value="F:2 iron, 2 sulfur cluster binding"/>
    <property type="evidence" value="ECO:0007669"/>
    <property type="project" value="UniProtKB-KW"/>
</dbReference>
<keyword evidence="2" id="KW-0285">Flavoprotein</keyword>
<dbReference type="SUPFAM" id="SSF54292">
    <property type="entry name" value="2Fe-2S ferredoxin-like"/>
    <property type="match status" value="1"/>
</dbReference>
<keyword evidence="4" id="KW-0001">2Fe-2S</keyword>
<dbReference type="CDD" id="cd06185">
    <property type="entry name" value="PDR_like"/>
    <property type="match status" value="1"/>
</dbReference>
<gene>
    <name evidence="11" type="ORF">BA011_32745</name>
</gene>
<dbReference type="Pfam" id="PF22290">
    <property type="entry name" value="DmmA-like_N"/>
    <property type="match status" value="1"/>
</dbReference>
<dbReference type="InterPro" id="IPR006058">
    <property type="entry name" value="2Fe2S_fd_BS"/>
</dbReference>
<evidence type="ECO:0000313" key="11">
    <source>
        <dbReference type="EMBL" id="ANP90660.1"/>
    </source>
</evidence>
<evidence type="ECO:0000256" key="3">
    <source>
        <dbReference type="ARBA" id="ARBA00022643"/>
    </source>
</evidence>
<dbReference type="Gene3D" id="3.40.50.80">
    <property type="entry name" value="Nucleotide-binding domain of ferredoxin-NADP reductase (FNR) module"/>
    <property type="match status" value="1"/>
</dbReference>
<evidence type="ECO:0000256" key="2">
    <source>
        <dbReference type="ARBA" id="ARBA00022630"/>
    </source>
</evidence>
<dbReference type="PROSITE" id="PS51085">
    <property type="entry name" value="2FE2S_FER_2"/>
    <property type="match status" value="1"/>
</dbReference>
<dbReference type="InterPro" id="IPR039261">
    <property type="entry name" value="FNR_nucleotide-bd"/>
</dbReference>
<evidence type="ECO:0000259" key="9">
    <source>
        <dbReference type="PROSITE" id="PS51085"/>
    </source>
</evidence>
<dbReference type="InterPro" id="IPR017938">
    <property type="entry name" value="Riboflavin_synthase-like_b-brl"/>
</dbReference>
<feature type="domain" description="FAD-binding FR-type" evidence="10">
    <location>
        <begin position="4"/>
        <end position="109"/>
    </location>
</feature>
<dbReference type="InterPro" id="IPR050415">
    <property type="entry name" value="MRET"/>
</dbReference>
<protein>
    <submittedName>
        <fullName evidence="11">Ferredoxin--NADP(+) reductase</fullName>
    </submittedName>
</protein>
<sequence length="322" mass="35565">MSGGTEIPVRVTRITPIAERVKRFRFERLDGKPMPYFSGGAHVIVLMNDGGHMRRNAYSLMSPPHDCAAYEISVLHVEDSRGGSTFMHEKLSEGDELKVSYPVNLFQPDWRGRKHLLIAGGIGITPFIAMMEQFSREGANFELHYTIRTRDRGAYWQQLVERYGGHRIKIYCDAEGGDAIPLTRLLGTQPLGTHLYVCGPSGMIDGVLKAGLDAGWPEQNLHSERFLSSLPGKPFAIELLRSGKTVKVGHHESMLEAIEAAGVDAPFLCRGGACGQCETGVVTCDGKLLHHDVYLTSEEKASGRKVMICVSRFEGNTLHLDL</sequence>
<evidence type="ECO:0000256" key="6">
    <source>
        <dbReference type="ARBA" id="ARBA00023002"/>
    </source>
</evidence>